<accession>A0A7G9LCC3</accession>
<name>A0A7G9LCC3_9FLAO</name>
<dbReference type="Gene3D" id="3.40.50.2000">
    <property type="entry name" value="Glycogen Phosphorylase B"/>
    <property type="match status" value="2"/>
</dbReference>
<sequence length="375" mass="43359">MKFAIITHAFHKKDSNNIYAYEPYVREMNLWCKYVSEVKIVAPISVGEISTIEEKYLQKNISITKIPSFNTLNFSNKLKSVFLIPVILFKIFRAMLWADHIHLRCPGNIALLGCFVQILFPFKPKTVKYAGNWDPKSKQPISYRIQKWLVSNTFLTRNCKVLVYGKWENQSKNIIPFFTASYNNNEIEELEKKDLSSLIKFIFVGAFSEGKQPLVSVKLIEALIAKNIDVRLNMYGEGSEFEKVSNYVLKNNLSDKIILHGNKPKEVIKEAYKDSHFLIFISKSEGWPKVVAEAMFWSCLPISTKVSCVDYMLDYGKRGTIVSPTIKVEELLKIVIAYINNNEIYLEQSLQAKKWSQNYTLDNFEKEIKKILLGE</sequence>
<organism evidence="2 3">
    <name type="scientific">Polaribacter pectinis</name>
    <dbReference type="NCBI Taxonomy" id="2738844"/>
    <lineage>
        <taxon>Bacteria</taxon>
        <taxon>Pseudomonadati</taxon>
        <taxon>Bacteroidota</taxon>
        <taxon>Flavobacteriia</taxon>
        <taxon>Flavobacteriales</taxon>
        <taxon>Flavobacteriaceae</taxon>
    </lineage>
</organism>
<dbReference type="EMBL" id="CP060695">
    <property type="protein sequence ID" value="QNM86272.1"/>
    <property type="molecule type" value="Genomic_DNA"/>
</dbReference>
<evidence type="ECO:0000313" key="2">
    <source>
        <dbReference type="EMBL" id="QNM86272.1"/>
    </source>
</evidence>
<evidence type="ECO:0000259" key="1">
    <source>
        <dbReference type="Pfam" id="PF00534"/>
    </source>
</evidence>
<dbReference type="GO" id="GO:0016757">
    <property type="term" value="F:glycosyltransferase activity"/>
    <property type="evidence" value="ECO:0007669"/>
    <property type="project" value="InterPro"/>
</dbReference>
<proteinExistence type="predicted"/>
<dbReference type="PANTHER" id="PTHR12526">
    <property type="entry name" value="GLYCOSYLTRANSFERASE"/>
    <property type="match status" value="1"/>
</dbReference>
<dbReference type="Proteomes" id="UP000515808">
    <property type="component" value="Chromosome"/>
</dbReference>
<evidence type="ECO:0000313" key="3">
    <source>
        <dbReference type="Proteomes" id="UP000515808"/>
    </source>
</evidence>
<reference evidence="2 3" key="1">
    <citation type="submission" date="2020-08" db="EMBL/GenBank/DDBJ databases">
        <title>Polaribacter sp. L12M9 isolated from gut of the Korean scallop.</title>
        <authorList>
            <person name="Jeong Y.S."/>
        </authorList>
    </citation>
    <scope>NUCLEOTIDE SEQUENCE [LARGE SCALE GENOMIC DNA]</scope>
    <source>
        <strain evidence="2 3">L12M9</strain>
    </source>
</reference>
<dbReference type="InterPro" id="IPR001296">
    <property type="entry name" value="Glyco_trans_1"/>
</dbReference>
<protein>
    <submittedName>
        <fullName evidence="2">Glycosyltransferase</fullName>
    </submittedName>
</protein>
<dbReference type="SUPFAM" id="SSF53756">
    <property type="entry name" value="UDP-Glycosyltransferase/glycogen phosphorylase"/>
    <property type="match status" value="1"/>
</dbReference>
<gene>
    <name evidence="2" type="ORF">H9W90_03890</name>
</gene>
<dbReference type="Pfam" id="PF00534">
    <property type="entry name" value="Glycos_transf_1"/>
    <property type="match status" value="1"/>
</dbReference>
<keyword evidence="3" id="KW-1185">Reference proteome</keyword>
<dbReference type="AlphaFoldDB" id="A0A7G9LCC3"/>
<dbReference type="RefSeq" id="WP_187483154.1">
    <property type="nucleotide sequence ID" value="NZ_CP060695.1"/>
</dbReference>
<keyword evidence="2" id="KW-0808">Transferase</keyword>
<feature type="domain" description="Glycosyl transferase family 1" evidence="1">
    <location>
        <begin position="199"/>
        <end position="355"/>
    </location>
</feature>
<dbReference type="KEGG" id="ppec:H9W90_03890"/>
<dbReference type="PANTHER" id="PTHR12526:SF630">
    <property type="entry name" value="GLYCOSYLTRANSFERASE"/>
    <property type="match status" value="1"/>
</dbReference>